<evidence type="ECO:0000256" key="4">
    <source>
        <dbReference type="ARBA" id="ARBA00022679"/>
    </source>
</evidence>
<evidence type="ECO:0000256" key="6">
    <source>
        <dbReference type="ARBA" id="ARBA00022989"/>
    </source>
</evidence>
<evidence type="ECO:0000256" key="5">
    <source>
        <dbReference type="ARBA" id="ARBA00022692"/>
    </source>
</evidence>
<feature type="transmembrane region" description="Helical" evidence="8">
    <location>
        <begin position="62"/>
        <end position="80"/>
    </location>
</feature>
<evidence type="ECO:0000313" key="10">
    <source>
        <dbReference type="Proteomes" id="UP000274429"/>
    </source>
</evidence>
<dbReference type="InterPro" id="IPR008166">
    <property type="entry name" value="Glyco_transf_92"/>
</dbReference>
<reference evidence="9 10" key="2">
    <citation type="submission" date="2018-11" db="EMBL/GenBank/DDBJ databases">
        <authorList>
            <consortium name="Pathogen Informatics"/>
        </authorList>
    </citation>
    <scope>NUCLEOTIDE SEQUENCE [LARGE SCALE GENOMIC DNA]</scope>
</reference>
<evidence type="ECO:0000256" key="8">
    <source>
        <dbReference type="RuleBase" id="RU366017"/>
    </source>
</evidence>
<dbReference type="EMBL" id="UYWX01000073">
    <property type="protein sequence ID" value="VDM16791.1"/>
    <property type="molecule type" value="Genomic_DNA"/>
</dbReference>
<name>A0A0R3WJ25_HYDTA</name>
<accession>A0A0R3WJ25</accession>
<protein>
    <recommendedName>
        <fullName evidence="8">Glycosyltransferase family 92 protein</fullName>
        <ecNumber evidence="8">2.4.1.-</ecNumber>
    </recommendedName>
</protein>
<keyword evidence="10" id="KW-1185">Reference proteome</keyword>
<evidence type="ECO:0000256" key="3">
    <source>
        <dbReference type="ARBA" id="ARBA00022676"/>
    </source>
</evidence>
<reference evidence="11" key="1">
    <citation type="submission" date="2017-02" db="UniProtKB">
        <authorList>
            <consortium name="WormBaseParasite"/>
        </authorList>
    </citation>
    <scope>IDENTIFICATION</scope>
</reference>
<dbReference type="PANTHER" id="PTHR21461">
    <property type="entry name" value="GLYCOSYLTRANSFERASE FAMILY 92 PROTEIN"/>
    <property type="match status" value="1"/>
</dbReference>
<dbReference type="WBParaSite" id="TTAC_0000065001-mRNA-1">
    <property type="protein sequence ID" value="TTAC_0000065001-mRNA-1"/>
    <property type="gene ID" value="TTAC_0000065001"/>
</dbReference>
<sequence>MCGEVILLIICSYVHVGKRSDLLSCPSIFIGRGGILGHTNKRSSALSLLPSLMISMRRQQKLLLGILGLPFYFLLLYLLYSPTFKSSHSTSLLPPLGQSLRQIGSSANLAIFNVFLDRRLSDNQTEIRSYYGHVNGVLRIILVKRRGYQPRLYCLFADGTSVPTRDLHGNPFAFYELTENHQRLYGGYSVHCDVPPFAQLMRGVTIRMDSPEYGRIVLPVIHANASKIETLPSQQPSITSTQFEHRFAVCVPALHHTSNLNTAFLSEWFRVHIRLGVTKFRIYYSERISKNVKDLIMSLKNRVRIDLYPLFWQENTRAVRQDSWYYLQTMTVNDCLLRSLYDTEYVFFGDLDEVLIPHSFTISNWNDLVRELWNDRNVPGICFPAYKFYGSSVSMSASLLRSTKIDRIRSKCLVRPNAIFEMGIHHISKPFEEAASMRLKATHNLTNYAFIHHYHRLSARRRAQDIKMDVLDTSVLRFLGK</sequence>
<evidence type="ECO:0000313" key="11">
    <source>
        <dbReference type="WBParaSite" id="TTAC_0000065001-mRNA-1"/>
    </source>
</evidence>
<evidence type="ECO:0000256" key="1">
    <source>
        <dbReference type="ARBA" id="ARBA00004167"/>
    </source>
</evidence>
<organism evidence="11">
    <name type="scientific">Hydatigena taeniaeformis</name>
    <name type="common">Feline tapeworm</name>
    <name type="synonym">Taenia taeniaeformis</name>
    <dbReference type="NCBI Taxonomy" id="6205"/>
    <lineage>
        <taxon>Eukaryota</taxon>
        <taxon>Metazoa</taxon>
        <taxon>Spiralia</taxon>
        <taxon>Lophotrochozoa</taxon>
        <taxon>Platyhelminthes</taxon>
        <taxon>Cestoda</taxon>
        <taxon>Eucestoda</taxon>
        <taxon>Cyclophyllidea</taxon>
        <taxon>Taeniidae</taxon>
        <taxon>Hydatigera</taxon>
    </lineage>
</organism>
<gene>
    <name evidence="9" type="ORF">TTAC_LOCUS651</name>
</gene>
<keyword evidence="7 8" id="KW-0472">Membrane</keyword>
<dbReference type="GO" id="GO:0016020">
    <property type="term" value="C:membrane"/>
    <property type="evidence" value="ECO:0007669"/>
    <property type="project" value="UniProtKB-SubCell"/>
</dbReference>
<dbReference type="GO" id="GO:0016757">
    <property type="term" value="F:glycosyltransferase activity"/>
    <property type="evidence" value="ECO:0007669"/>
    <property type="project" value="UniProtKB-UniRule"/>
</dbReference>
<evidence type="ECO:0000256" key="7">
    <source>
        <dbReference type="ARBA" id="ARBA00023136"/>
    </source>
</evidence>
<evidence type="ECO:0000256" key="2">
    <source>
        <dbReference type="ARBA" id="ARBA00007647"/>
    </source>
</evidence>
<comment type="similarity">
    <text evidence="2 8">Belongs to the glycosyltransferase 92 family.</text>
</comment>
<keyword evidence="6 8" id="KW-1133">Transmembrane helix</keyword>
<evidence type="ECO:0000313" key="9">
    <source>
        <dbReference type="EMBL" id="VDM16791.1"/>
    </source>
</evidence>
<dbReference type="OrthoDB" id="2526284at2759"/>
<dbReference type="Proteomes" id="UP000274429">
    <property type="component" value="Unassembled WGS sequence"/>
</dbReference>
<proteinExistence type="inferred from homology"/>
<dbReference type="AlphaFoldDB" id="A0A0R3WJ25"/>
<dbReference type="GO" id="GO:0005737">
    <property type="term" value="C:cytoplasm"/>
    <property type="evidence" value="ECO:0007669"/>
    <property type="project" value="TreeGrafter"/>
</dbReference>
<keyword evidence="4 8" id="KW-0808">Transferase</keyword>
<dbReference type="EC" id="2.4.1.-" evidence="8"/>
<comment type="subcellular location">
    <subcellularLocation>
        <location evidence="1">Membrane</location>
        <topology evidence="1">Single-pass membrane protein</topology>
    </subcellularLocation>
</comment>
<dbReference type="Pfam" id="PF01697">
    <property type="entry name" value="Glyco_transf_92"/>
    <property type="match status" value="1"/>
</dbReference>
<dbReference type="PANTHER" id="PTHR21461:SF69">
    <property type="entry name" value="GLYCOSYLTRANSFERASE FAMILY 92 PROTEIN"/>
    <property type="match status" value="1"/>
</dbReference>
<keyword evidence="3 8" id="KW-0328">Glycosyltransferase</keyword>
<keyword evidence="5 8" id="KW-0812">Transmembrane</keyword>